<reference evidence="2 3" key="1">
    <citation type="submission" date="2019-02" db="EMBL/GenBank/DDBJ databases">
        <title>Deep-cultivation of Planctomycetes and their phenomic and genomic characterization uncovers novel biology.</title>
        <authorList>
            <person name="Wiegand S."/>
            <person name="Jogler M."/>
            <person name="Boedeker C."/>
            <person name="Pinto D."/>
            <person name="Vollmers J."/>
            <person name="Rivas-Marin E."/>
            <person name="Kohn T."/>
            <person name="Peeters S.H."/>
            <person name="Heuer A."/>
            <person name="Rast P."/>
            <person name="Oberbeckmann S."/>
            <person name="Bunk B."/>
            <person name="Jeske O."/>
            <person name="Meyerdierks A."/>
            <person name="Storesund J.E."/>
            <person name="Kallscheuer N."/>
            <person name="Luecker S."/>
            <person name="Lage O.M."/>
            <person name="Pohl T."/>
            <person name="Merkel B.J."/>
            <person name="Hornburger P."/>
            <person name="Mueller R.-W."/>
            <person name="Bruemmer F."/>
            <person name="Labrenz M."/>
            <person name="Spormann A.M."/>
            <person name="Op den Camp H."/>
            <person name="Overmann J."/>
            <person name="Amann R."/>
            <person name="Jetten M.S.M."/>
            <person name="Mascher T."/>
            <person name="Medema M.H."/>
            <person name="Devos D.P."/>
            <person name="Kaster A.-K."/>
            <person name="Ovreas L."/>
            <person name="Rohde M."/>
            <person name="Galperin M.Y."/>
            <person name="Jogler C."/>
        </authorList>
    </citation>
    <scope>NUCLEOTIDE SEQUENCE [LARGE SCALE GENOMIC DNA]</scope>
    <source>
        <strain evidence="2 3">V6</strain>
    </source>
</reference>
<dbReference type="EMBL" id="CP036347">
    <property type="protein sequence ID" value="QDU02007.1"/>
    <property type="molecule type" value="Genomic_DNA"/>
</dbReference>
<accession>A0A517W9T3</accession>
<keyword evidence="1" id="KW-0732">Signal</keyword>
<name>A0A517W9T3_9PLAN</name>
<dbReference type="Gene3D" id="2.60.40.1120">
    <property type="entry name" value="Carboxypeptidase-like, regulatory domain"/>
    <property type="match status" value="1"/>
</dbReference>
<gene>
    <name evidence="2" type="ORF">V6x_16950</name>
</gene>
<dbReference type="Proteomes" id="UP000320722">
    <property type="component" value="Chromosome"/>
</dbReference>
<evidence type="ECO:0000313" key="3">
    <source>
        <dbReference type="Proteomes" id="UP000320722"/>
    </source>
</evidence>
<feature type="chain" id="PRO_5022174020" description="Carboxypeptidase regulatory-like domain-containing protein" evidence="1">
    <location>
        <begin position="28"/>
        <end position="137"/>
    </location>
</feature>
<organism evidence="2 3">
    <name type="scientific">Gimesia chilikensis</name>
    <dbReference type="NCBI Taxonomy" id="2605989"/>
    <lineage>
        <taxon>Bacteria</taxon>
        <taxon>Pseudomonadati</taxon>
        <taxon>Planctomycetota</taxon>
        <taxon>Planctomycetia</taxon>
        <taxon>Planctomycetales</taxon>
        <taxon>Planctomycetaceae</taxon>
        <taxon>Gimesia</taxon>
    </lineage>
</organism>
<dbReference type="AlphaFoldDB" id="A0A517W9T3"/>
<dbReference type="PROSITE" id="PS51257">
    <property type="entry name" value="PROKAR_LIPOPROTEIN"/>
    <property type="match status" value="1"/>
</dbReference>
<dbReference type="InterPro" id="IPR008969">
    <property type="entry name" value="CarboxyPept-like_regulatory"/>
</dbReference>
<protein>
    <recommendedName>
        <fullName evidence="4">Carboxypeptidase regulatory-like domain-containing protein</fullName>
    </recommendedName>
</protein>
<evidence type="ECO:0008006" key="4">
    <source>
        <dbReference type="Google" id="ProtNLM"/>
    </source>
</evidence>
<evidence type="ECO:0000256" key="1">
    <source>
        <dbReference type="SAM" id="SignalP"/>
    </source>
</evidence>
<dbReference type="SUPFAM" id="SSF49464">
    <property type="entry name" value="Carboxypeptidase regulatory domain-like"/>
    <property type="match status" value="1"/>
</dbReference>
<sequence length="137" mass="14884" precursor="true">MKVMKHRAFEKKIVGCLLAVVALTACSSGESLPELATVTGTVSLDGNPLPAANVLFQPQQGKTAFAMTDENGKFELMYNQDVTGATPGNYTVKISKEKNPEEPGNELLPAKYNEQTTLTADVKADQENDFQFDLKTK</sequence>
<feature type="signal peptide" evidence="1">
    <location>
        <begin position="1"/>
        <end position="27"/>
    </location>
</feature>
<proteinExistence type="predicted"/>
<evidence type="ECO:0000313" key="2">
    <source>
        <dbReference type="EMBL" id="QDU02007.1"/>
    </source>
</evidence>